<evidence type="ECO:0000313" key="2">
    <source>
        <dbReference type="Proteomes" id="UP001431776"/>
    </source>
</evidence>
<dbReference type="InterPro" id="IPR017853">
    <property type="entry name" value="GH"/>
</dbReference>
<sequence>MRCTRRQFLRQTIGTASLLSVGVGKTIGAETKTTGTAAVAASDFLNSIGVCSSITGRGETLAGTMEALTYTGIRFIRCGLEDRISVDDMIELRKQTGARIAYGLLSGGTDLGRLIREARPLASAGALLAVEGNNEPNNWGITYQGEVGGRDKSWLPVARLQRDLYQAVKSDPVLRDCPVWNISESGAQTDNVGLQFLTIPDGAGTLMPDGTQYADFANCHNYITHPSWPGLHDNQTWRSASPGPDCPVDGLYGNYGRTWRNHFAGYSESELLTLPRVTTETGYPVGGPVTEDIQARLFVNLYLSQFKRRWSHTAIYLLRTRSNEPAHHIYAMYKMDYTPKQAAHYLHNLTTILADSGSVSEPGQLDYSIPNQPATVHDLLLQKSDGTFALVLWGERFAGGADKVTVNLGARCATVKVYDPTTDVSPTQSLSDVGSLSLTMTDHPVIIELAASGAQPVAQNHSRTERRY</sequence>
<dbReference type="Gene3D" id="3.20.20.80">
    <property type="entry name" value="Glycosidases"/>
    <property type="match status" value="1"/>
</dbReference>
<accession>A0AAW6U7J9</accession>
<protein>
    <recommendedName>
        <fullName evidence="3">Glycosyl hydrolase</fullName>
    </recommendedName>
</protein>
<comment type="caution">
    <text evidence="1">The sequence shown here is derived from an EMBL/GenBank/DDBJ whole genome shotgun (WGS) entry which is preliminary data.</text>
</comment>
<dbReference type="SUPFAM" id="SSF51445">
    <property type="entry name" value="(Trans)glycosidases"/>
    <property type="match status" value="1"/>
</dbReference>
<evidence type="ECO:0000313" key="1">
    <source>
        <dbReference type="EMBL" id="MDI6451659.1"/>
    </source>
</evidence>
<dbReference type="AlphaFoldDB" id="A0AAW6U7J9"/>
<dbReference type="Proteomes" id="UP001431776">
    <property type="component" value="Unassembled WGS sequence"/>
</dbReference>
<dbReference type="EMBL" id="JASCXX010000045">
    <property type="protein sequence ID" value="MDI6451659.1"/>
    <property type="molecule type" value="Genomic_DNA"/>
</dbReference>
<reference evidence="1" key="1">
    <citation type="submission" date="2023-05" db="EMBL/GenBank/DDBJ databases">
        <title>Anaerotaeda fermentans gen. nov., sp. nov., a novel anaerobic planctomycete of the new family within the order Sedimentisphaerales isolated from Taman Peninsula, Russia.</title>
        <authorList>
            <person name="Khomyakova M.A."/>
            <person name="Merkel A.Y."/>
            <person name="Slobodkin A.I."/>
        </authorList>
    </citation>
    <scope>NUCLEOTIDE SEQUENCE</scope>
    <source>
        <strain evidence="1">M17dextr</strain>
    </source>
</reference>
<dbReference type="RefSeq" id="WP_349247068.1">
    <property type="nucleotide sequence ID" value="NZ_JASCXX010000045.1"/>
</dbReference>
<organism evidence="1 2">
    <name type="scientific">Anaerobaca lacustris</name>
    <dbReference type="NCBI Taxonomy" id="3044600"/>
    <lineage>
        <taxon>Bacteria</taxon>
        <taxon>Pseudomonadati</taxon>
        <taxon>Planctomycetota</taxon>
        <taxon>Phycisphaerae</taxon>
        <taxon>Sedimentisphaerales</taxon>
        <taxon>Anaerobacaceae</taxon>
        <taxon>Anaerobaca</taxon>
    </lineage>
</organism>
<proteinExistence type="predicted"/>
<name>A0AAW6U7J9_9BACT</name>
<evidence type="ECO:0008006" key="3">
    <source>
        <dbReference type="Google" id="ProtNLM"/>
    </source>
</evidence>
<gene>
    <name evidence="1" type="ORF">QJ522_21540</name>
</gene>
<keyword evidence="2" id="KW-1185">Reference proteome</keyword>